<evidence type="ECO:0000256" key="3">
    <source>
        <dbReference type="ARBA" id="ARBA00023159"/>
    </source>
</evidence>
<dbReference type="Pfam" id="PF05043">
    <property type="entry name" value="Mga"/>
    <property type="match status" value="1"/>
</dbReference>
<gene>
    <name evidence="7" type="ORF">A5886_000970</name>
</gene>
<comment type="caution">
    <text evidence="7">The sequence shown here is derived from an EMBL/GenBank/DDBJ whole genome shotgun (WGS) entry which is preliminary data.</text>
</comment>
<dbReference type="InterPro" id="IPR036634">
    <property type="entry name" value="PRD_sf"/>
</dbReference>
<dbReference type="InterPro" id="IPR050661">
    <property type="entry name" value="BglG_antiterminators"/>
</dbReference>
<accession>A0A242A4E5</accession>
<evidence type="ECO:0000256" key="1">
    <source>
        <dbReference type="ARBA" id="ARBA00022737"/>
    </source>
</evidence>
<evidence type="ECO:0000313" key="8">
    <source>
        <dbReference type="Proteomes" id="UP000195043"/>
    </source>
</evidence>
<dbReference type="EMBL" id="NGKU01000001">
    <property type="protein sequence ID" value="OTN75894.1"/>
    <property type="molecule type" value="Genomic_DNA"/>
</dbReference>
<keyword evidence="2" id="KW-0805">Transcription regulation</keyword>
<dbReference type="InterPro" id="IPR007737">
    <property type="entry name" value="Mga_HTH"/>
</dbReference>
<feature type="domain" description="Mga helix-turn-helix" evidence="6">
    <location>
        <begin position="86"/>
        <end position="162"/>
    </location>
</feature>
<sequence length="501" mass="58603">MKNFQLNFVSDKVKLRLIQILNELEYHPLCSTQRLTTVTKNTARTIITDINYLRDYLDKSAHITSSKQGYTLNIHNSEEYIDKKSSILEDEPLFIILERIFFNELLSIYEWADYFHVSESTMIKYLKSITNEVKAFNITLDLYPVNLIGSEADIRYFYFAFYYESDITPHTVFPSIAAQEAVLQISDQLAATEETASSFGYFSYLLYLSIERILCGLEVTINPELKALVLSDPEYVTILPAVKTIEETFQLRVPEDEIVFMYVSILCRRTVDFPQQEEYFCLRYNKWGEIKTLAHAFRESLTDHSLNKQQDLVLLESFFTSIKLRCLLSENSNKNIQDTNDYAKAIFPHAYQKNRAFLHTNQQFGDLFHDTLLEDICARLTLYSETIKEQYWHTSLNIAFAIEGNEYINQYITSWVKKYLGKFQTIHFLGPSDLCESFINDNQIDLLVTNYHEYLSLPFLDLEYFLIKTVPDSTDWARLLQRINPNILHSFTRIDTSSLIS</sequence>
<dbReference type="RefSeq" id="WP_143353757.1">
    <property type="nucleotide sequence ID" value="NZ_NGKU01000001.1"/>
</dbReference>
<keyword evidence="8" id="KW-1185">Reference proteome</keyword>
<proteinExistence type="predicted"/>
<dbReference type="Proteomes" id="UP000195043">
    <property type="component" value="Unassembled WGS sequence"/>
</dbReference>
<name>A0A242A4E5_9ENTE</name>
<dbReference type="SUPFAM" id="SSF63520">
    <property type="entry name" value="PTS-regulatory domain, PRD"/>
    <property type="match status" value="1"/>
</dbReference>
<dbReference type="InterPro" id="IPR011608">
    <property type="entry name" value="PRD"/>
</dbReference>
<dbReference type="GO" id="GO:0006355">
    <property type="term" value="P:regulation of DNA-templated transcription"/>
    <property type="evidence" value="ECO:0007669"/>
    <property type="project" value="InterPro"/>
</dbReference>
<dbReference type="PANTHER" id="PTHR30185">
    <property type="entry name" value="CRYPTIC BETA-GLUCOSIDE BGL OPERON ANTITERMINATOR"/>
    <property type="match status" value="1"/>
</dbReference>
<keyword evidence="3" id="KW-0010">Activator</keyword>
<dbReference type="STRING" id="1834191.A5886_000970"/>
<evidence type="ECO:0000256" key="4">
    <source>
        <dbReference type="ARBA" id="ARBA00023163"/>
    </source>
</evidence>
<evidence type="ECO:0000259" key="5">
    <source>
        <dbReference type="Pfam" id="PF00874"/>
    </source>
</evidence>
<feature type="domain" description="PRD" evidence="5">
    <location>
        <begin position="181"/>
        <end position="263"/>
    </location>
</feature>
<dbReference type="AlphaFoldDB" id="A0A242A4E5"/>
<dbReference type="Pfam" id="PF00874">
    <property type="entry name" value="PRD"/>
    <property type="match status" value="1"/>
</dbReference>
<dbReference type="OrthoDB" id="2172609at2"/>
<reference evidence="7 8" key="1">
    <citation type="submission" date="2017-05" db="EMBL/GenBank/DDBJ databases">
        <title>The Genome Sequence of Enterococcus sp. 8G7_MSG3316.</title>
        <authorList>
            <consortium name="The Broad Institute Genomics Platform"/>
            <consortium name="The Broad Institute Genomic Center for Infectious Diseases"/>
            <person name="Earl A."/>
            <person name="Manson A."/>
            <person name="Schwartman J."/>
            <person name="Gilmore M."/>
            <person name="Abouelleil A."/>
            <person name="Cao P."/>
            <person name="Chapman S."/>
            <person name="Cusick C."/>
            <person name="Shea T."/>
            <person name="Young S."/>
            <person name="Neafsey D."/>
            <person name="Nusbaum C."/>
            <person name="Birren B."/>
        </authorList>
    </citation>
    <scope>NUCLEOTIDE SEQUENCE [LARGE SCALE GENOMIC DNA]</scope>
    <source>
        <strain evidence="7 8">8G7_MSG3316</strain>
    </source>
</reference>
<keyword evidence="4" id="KW-0804">Transcription</keyword>
<dbReference type="InterPro" id="IPR036388">
    <property type="entry name" value="WH-like_DNA-bd_sf"/>
</dbReference>
<evidence type="ECO:0008006" key="9">
    <source>
        <dbReference type="Google" id="ProtNLM"/>
    </source>
</evidence>
<dbReference type="Gene3D" id="1.10.10.10">
    <property type="entry name" value="Winged helix-like DNA-binding domain superfamily/Winged helix DNA-binding domain"/>
    <property type="match status" value="1"/>
</dbReference>
<evidence type="ECO:0000259" key="6">
    <source>
        <dbReference type="Pfam" id="PF05043"/>
    </source>
</evidence>
<dbReference type="PANTHER" id="PTHR30185:SF18">
    <property type="entry name" value="TRANSCRIPTIONAL REGULATOR MTLR"/>
    <property type="match status" value="1"/>
</dbReference>
<evidence type="ECO:0000256" key="2">
    <source>
        <dbReference type="ARBA" id="ARBA00023015"/>
    </source>
</evidence>
<keyword evidence="1" id="KW-0677">Repeat</keyword>
<protein>
    <recommendedName>
        <fullName evidence="9">Mga helix-turn-helix domain-containing protein</fullName>
    </recommendedName>
</protein>
<organism evidence="7 8">
    <name type="scientific">Candidatus Enterococcus testudinis</name>
    <dbReference type="NCBI Taxonomy" id="1834191"/>
    <lineage>
        <taxon>Bacteria</taxon>
        <taxon>Bacillati</taxon>
        <taxon>Bacillota</taxon>
        <taxon>Bacilli</taxon>
        <taxon>Lactobacillales</taxon>
        <taxon>Enterococcaceae</taxon>
        <taxon>Enterococcus</taxon>
    </lineage>
</organism>
<evidence type="ECO:0000313" key="7">
    <source>
        <dbReference type="EMBL" id="OTN75894.1"/>
    </source>
</evidence>